<comment type="subunit">
    <text evidence="10">Monomer.</text>
</comment>
<dbReference type="PANTHER" id="PTHR11088:SF60">
    <property type="entry name" value="TRNA DIMETHYLALLYLTRANSFERASE"/>
    <property type="match status" value="1"/>
</dbReference>
<dbReference type="EC" id="2.5.1.75" evidence="10"/>
<evidence type="ECO:0000256" key="1">
    <source>
        <dbReference type="ARBA" id="ARBA00001946"/>
    </source>
</evidence>
<dbReference type="GO" id="GO:0005524">
    <property type="term" value="F:ATP binding"/>
    <property type="evidence" value="ECO:0007669"/>
    <property type="project" value="UniProtKB-UniRule"/>
</dbReference>
<sequence>MHRERSKVIVIAGPTAGGKTALAVELAQRLDAEVVNADSMQVYRGMDIGTAKPTLSERAGIPHHLLDVVDPDQPFNAAIFRSLALPAVHDIVRRGRVCLVVGGTGLYIRSLLGGLMPVPPSDPAVRNALIAEWKDGGLERLHARLERLDPEAAAKIHPHDGLRITRALEILALTRRKASALVRAHGFGDGTLSALKIGLDVPRSKLYEKIDVRSLHMMRSGLVEETEGLLRSGFSPDLKPMQAIGYRHAVGFLQGRWSMDETAALLQRDTRRYAKRQLTWFKADPEMHWMAPEAVDRVLAVIRRHLETDDDTLTDSSGARAG</sequence>
<evidence type="ECO:0000256" key="5">
    <source>
        <dbReference type="ARBA" id="ARBA00022694"/>
    </source>
</evidence>
<dbReference type="Gene3D" id="3.40.50.300">
    <property type="entry name" value="P-loop containing nucleotide triphosphate hydrolases"/>
    <property type="match status" value="1"/>
</dbReference>
<evidence type="ECO:0000256" key="4">
    <source>
        <dbReference type="ARBA" id="ARBA00022679"/>
    </source>
</evidence>
<evidence type="ECO:0000256" key="11">
    <source>
        <dbReference type="RuleBase" id="RU003783"/>
    </source>
</evidence>
<comment type="similarity">
    <text evidence="3 10 13">Belongs to the IPP transferase family.</text>
</comment>
<name>A0A653ABT7_UNCDX</name>
<feature type="site" description="Interaction with substrate tRNA" evidence="10">
    <location>
        <position position="104"/>
    </location>
</feature>
<keyword evidence="5 10" id="KW-0819">tRNA processing</keyword>
<dbReference type="NCBIfam" id="TIGR00174">
    <property type="entry name" value="miaA"/>
    <property type="match status" value="1"/>
</dbReference>
<evidence type="ECO:0000256" key="12">
    <source>
        <dbReference type="RuleBase" id="RU003784"/>
    </source>
</evidence>
<dbReference type="EMBL" id="UPXX01000029">
    <property type="protein sequence ID" value="VBB45451.1"/>
    <property type="molecule type" value="Genomic_DNA"/>
</dbReference>
<evidence type="ECO:0000256" key="6">
    <source>
        <dbReference type="ARBA" id="ARBA00022741"/>
    </source>
</evidence>
<dbReference type="Gene3D" id="1.10.20.140">
    <property type="match status" value="1"/>
</dbReference>
<evidence type="ECO:0000256" key="8">
    <source>
        <dbReference type="ARBA" id="ARBA00022842"/>
    </source>
</evidence>
<evidence type="ECO:0000313" key="14">
    <source>
        <dbReference type="EMBL" id="VBB45451.1"/>
    </source>
</evidence>
<feature type="site" description="Interaction with substrate tRNA" evidence="10">
    <location>
        <position position="126"/>
    </location>
</feature>
<dbReference type="InterPro" id="IPR039657">
    <property type="entry name" value="Dimethylallyltransferase"/>
</dbReference>
<feature type="binding site" evidence="10">
    <location>
        <begin position="15"/>
        <end position="20"/>
    </location>
    <ligand>
        <name>substrate</name>
    </ligand>
</feature>
<dbReference type="InterPro" id="IPR027417">
    <property type="entry name" value="P-loop_NTPase"/>
</dbReference>
<dbReference type="GO" id="GO:0052381">
    <property type="term" value="F:tRNA dimethylallyltransferase activity"/>
    <property type="evidence" value="ECO:0007669"/>
    <property type="project" value="UniProtKB-UniRule"/>
</dbReference>
<dbReference type="HAMAP" id="MF_00185">
    <property type="entry name" value="IPP_trans"/>
    <property type="match status" value="1"/>
</dbReference>
<reference evidence="14" key="1">
    <citation type="submission" date="2018-07" db="EMBL/GenBank/DDBJ databases">
        <authorList>
            <consortium name="Genoscope - CEA"/>
            <person name="William W."/>
        </authorList>
    </citation>
    <scope>NUCLEOTIDE SEQUENCE</scope>
    <source>
        <strain evidence="14">IK1</strain>
    </source>
</reference>
<feature type="region of interest" description="Interaction with substrate tRNA" evidence="10">
    <location>
        <begin position="38"/>
        <end position="41"/>
    </location>
</feature>
<evidence type="ECO:0000256" key="3">
    <source>
        <dbReference type="ARBA" id="ARBA00005842"/>
    </source>
</evidence>
<dbReference type="AlphaFoldDB" id="A0A653ABT7"/>
<gene>
    <name evidence="10 14" type="primary">miaA</name>
    <name evidence="14" type="ORF">TRIP_B350402</name>
</gene>
<comment type="function">
    <text evidence="2 10 12">Catalyzes the transfer of a dimethylallyl group onto the adenine at position 37 in tRNAs that read codons beginning with uridine, leading to the formation of N6-(dimethylallyl)adenosine (i(6)A).</text>
</comment>
<protein>
    <recommendedName>
        <fullName evidence="10">tRNA dimethylallyltransferase</fullName>
        <ecNumber evidence="10">2.5.1.75</ecNumber>
    </recommendedName>
    <alternativeName>
        <fullName evidence="10">Dimethylallyl diphosphate:tRNA dimethylallyltransferase</fullName>
        <shortName evidence="10">DMAPP:tRNA dimethylallyltransferase</shortName>
        <shortName evidence="10">DMATase</shortName>
    </alternativeName>
    <alternativeName>
        <fullName evidence="10">Isopentenyl-diphosphate:tRNA isopentenyltransferase</fullName>
        <shortName evidence="10">IPP transferase</shortName>
        <shortName evidence="10">IPPT</shortName>
        <shortName evidence="10">IPTase</shortName>
    </alternativeName>
</protein>
<keyword evidence="8 10" id="KW-0460">Magnesium</keyword>
<comment type="cofactor">
    <cofactor evidence="1 10">
        <name>Mg(2+)</name>
        <dbReference type="ChEBI" id="CHEBI:18420"/>
    </cofactor>
</comment>
<evidence type="ECO:0000256" key="10">
    <source>
        <dbReference type="HAMAP-Rule" id="MF_00185"/>
    </source>
</evidence>
<dbReference type="PANTHER" id="PTHR11088">
    <property type="entry name" value="TRNA DIMETHYLALLYLTRANSFERASE"/>
    <property type="match status" value="1"/>
</dbReference>
<dbReference type="Pfam" id="PF01715">
    <property type="entry name" value="IPPT"/>
    <property type="match status" value="1"/>
</dbReference>
<evidence type="ECO:0000256" key="2">
    <source>
        <dbReference type="ARBA" id="ARBA00003213"/>
    </source>
</evidence>
<dbReference type="SUPFAM" id="SSF52540">
    <property type="entry name" value="P-loop containing nucleoside triphosphate hydrolases"/>
    <property type="match status" value="1"/>
</dbReference>
<evidence type="ECO:0000256" key="7">
    <source>
        <dbReference type="ARBA" id="ARBA00022840"/>
    </source>
</evidence>
<keyword evidence="7 10" id="KW-0067">ATP-binding</keyword>
<proteinExistence type="inferred from homology"/>
<evidence type="ECO:0000256" key="13">
    <source>
        <dbReference type="RuleBase" id="RU003785"/>
    </source>
</evidence>
<comment type="catalytic activity">
    <reaction evidence="9 10 11">
        <text>adenosine(37) in tRNA + dimethylallyl diphosphate = N(6)-dimethylallyladenosine(37) in tRNA + diphosphate</text>
        <dbReference type="Rhea" id="RHEA:26482"/>
        <dbReference type="Rhea" id="RHEA-COMP:10162"/>
        <dbReference type="Rhea" id="RHEA-COMP:10375"/>
        <dbReference type="ChEBI" id="CHEBI:33019"/>
        <dbReference type="ChEBI" id="CHEBI:57623"/>
        <dbReference type="ChEBI" id="CHEBI:74411"/>
        <dbReference type="ChEBI" id="CHEBI:74415"/>
        <dbReference type="EC" id="2.5.1.75"/>
    </reaction>
</comment>
<keyword evidence="4 10" id="KW-0808">Transferase</keyword>
<evidence type="ECO:0000256" key="9">
    <source>
        <dbReference type="ARBA" id="ARBA00049563"/>
    </source>
</evidence>
<comment type="caution">
    <text evidence="10">Lacks conserved residue(s) required for the propagation of feature annotation.</text>
</comment>
<keyword evidence="6 10" id="KW-0547">Nucleotide-binding</keyword>
<dbReference type="InterPro" id="IPR018022">
    <property type="entry name" value="IPT"/>
</dbReference>
<organism evidence="14">
    <name type="scientific">Uncultured Desulfatiglans sp</name>
    <dbReference type="NCBI Taxonomy" id="1748965"/>
    <lineage>
        <taxon>Bacteria</taxon>
        <taxon>Pseudomonadati</taxon>
        <taxon>Thermodesulfobacteriota</taxon>
        <taxon>Desulfobacteria</taxon>
        <taxon>Desulfatiglandales</taxon>
        <taxon>Desulfatiglandaceae</taxon>
        <taxon>Desulfatiglans</taxon>
        <taxon>environmental samples</taxon>
    </lineage>
</organism>
<accession>A0A653ABT7</accession>
<dbReference type="GO" id="GO:0006400">
    <property type="term" value="P:tRNA modification"/>
    <property type="evidence" value="ECO:0007669"/>
    <property type="project" value="TreeGrafter"/>
</dbReference>
<feature type="binding site" evidence="10">
    <location>
        <begin position="13"/>
        <end position="20"/>
    </location>
    <ligand>
        <name>ATP</name>
        <dbReference type="ChEBI" id="CHEBI:30616"/>
    </ligand>
</feature>